<keyword evidence="5" id="KW-0238">DNA-binding</keyword>
<dbReference type="GO" id="GO:0000981">
    <property type="term" value="F:DNA-binding transcription factor activity, RNA polymerase II-specific"/>
    <property type="evidence" value="ECO:0007669"/>
    <property type="project" value="InterPro"/>
</dbReference>
<feature type="region of interest" description="Disordered" evidence="8">
    <location>
        <begin position="102"/>
        <end position="147"/>
    </location>
</feature>
<dbReference type="GO" id="GO:0003677">
    <property type="term" value="F:DNA binding"/>
    <property type="evidence" value="ECO:0007669"/>
    <property type="project" value="UniProtKB-KW"/>
</dbReference>
<dbReference type="InterPro" id="IPR036864">
    <property type="entry name" value="Zn2-C6_fun-type_DNA-bd_sf"/>
</dbReference>
<keyword evidence="4" id="KW-0805">Transcription regulation</keyword>
<comment type="subcellular location">
    <subcellularLocation>
        <location evidence="1">Nucleus</location>
    </subcellularLocation>
</comment>
<keyword evidence="3" id="KW-0862">Zinc</keyword>
<gene>
    <name evidence="10" type="ORF">CSOL1703_00015384</name>
</gene>
<evidence type="ECO:0000256" key="3">
    <source>
        <dbReference type="ARBA" id="ARBA00022833"/>
    </source>
</evidence>
<name>A0A9N9ZAX0_9HYPO</name>
<evidence type="ECO:0000313" key="10">
    <source>
        <dbReference type="EMBL" id="CAH0052264.1"/>
    </source>
</evidence>
<evidence type="ECO:0000256" key="6">
    <source>
        <dbReference type="ARBA" id="ARBA00023163"/>
    </source>
</evidence>
<protein>
    <recommendedName>
        <fullName evidence="9">Zn(2)-C6 fungal-type domain-containing protein</fullName>
    </recommendedName>
</protein>
<feature type="domain" description="Zn(2)-C6 fungal-type" evidence="9">
    <location>
        <begin position="27"/>
        <end position="57"/>
    </location>
</feature>
<dbReference type="Gene3D" id="4.10.240.10">
    <property type="entry name" value="Zn(2)-C6 fungal-type DNA-binding domain"/>
    <property type="match status" value="1"/>
</dbReference>
<reference evidence="10" key="1">
    <citation type="submission" date="2021-10" db="EMBL/GenBank/DDBJ databases">
        <authorList>
            <person name="Piombo E."/>
        </authorList>
    </citation>
    <scope>NUCLEOTIDE SEQUENCE</scope>
</reference>
<comment type="caution">
    <text evidence="10">The sequence shown here is derived from an EMBL/GenBank/DDBJ whole genome shotgun (WGS) entry which is preliminary data.</text>
</comment>
<dbReference type="Proteomes" id="UP000775872">
    <property type="component" value="Unassembled WGS sequence"/>
</dbReference>
<accession>A0A9N9ZAX0</accession>
<dbReference type="SMART" id="SM00066">
    <property type="entry name" value="GAL4"/>
    <property type="match status" value="1"/>
</dbReference>
<dbReference type="GO" id="GO:0008270">
    <property type="term" value="F:zinc ion binding"/>
    <property type="evidence" value="ECO:0007669"/>
    <property type="project" value="InterPro"/>
</dbReference>
<dbReference type="Pfam" id="PF04082">
    <property type="entry name" value="Fungal_trans"/>
    <property type="match status" value="1"/>
</dbReference>
<dbReference type="SMART" id="SM00906">
    <property type="entry name" value="Fungal_trans"/>
    <property type="match status" value="1"/>
</dbReference>
<dbReference type="EMBL" id="CABFOC020000044">
    <property type="protein sequence ID" value="CAH0052264.1"/>
    <property type="molecule type" value="Genomic_DNA"/>
</dbReference>
<keyword evidence="7" id="KW-0539">Nucleus</keyword>
<keyword evidence="6" id="KW-0804">Transcription</keyword>
<dbReference type="PROSITE" id="PS50048">
    <property type="entry name" value="ZN2_CY6_FUNGAL_2"/>
    <property type="match status" value="1"/>
</dbReference>
<evidence type="ECO:0000256" key="8">
    <source>
        <dbReference type="SAM" id="MobiDB-lite"/>
    </source>
</evidence>
<feature type="region of interest" description="Disordered" evidence="8">
    <location>
        <begin position="159"/>
        <end position="203"/>
    </location>
</feature>
<keyword evidence="2" id="KW-0479">Metal-binding</keyword>
<dbReference type="InterPro" id="IPR007219">
    <property type="entry name" value="XnlR_reg_dom"/>
</dbReference>
<evidence type="ECO:0000256" key="2">
    <source>
        <dbReference type="ARBA" id="ARBA00022723"/>
    </source>
</evidence>
<evidence type="ECO:0000313" key="11">
    <source>
        <dbReference type="Proteomes" id="UP000775872"/>
    </source>
</evidence>
<sequence>MPRAAKASNKSPKDCRSAQRGSSTCKTCTPCRAKKIKCDGQRPKCGDCEATALDCVYPRDARKELRPSRARVQVLEDTMAMMLEHMSSMGAVLPDLPTLKGVGGTSGADSPSHSSPVNASVEGQASHAQDGSFTAPQAEDASPLQQEAAPQMGMEMEMDALYNPGDGPMLEPPDGANFTGHEDEPTGSKEGQATAGDGRGMEQSLSPCEARVAGVFHEQGFPSSVHGLAGMMNPTLRKSHKDNMSKLSRRGRGAIEEAKARLVSNAVLQRQREMQIFRHPQNTMDLDGCDPELAKHLIDLHFNRQHYAYLLTYRPAIMDSLSRGGDRWANKLLLNAIYYSSTLYSDRPCLQSDPSDKQSVGSRFYRRFKQLLVDEIDKPSIPSAVALLLTSATLISQGHSSAGWNLSGMAYRMVLDLGCHMMLGPDYQDADDSKRGAKLEQDLEREIRKRLYWGAYLTDATQALYLGRPCMLASVAARVPLQLLDTFEELEEWSPYVDPVSPSLTQPRYDSQPAYSISTFLWLARLLHISTKITELYDIRILQLSNDLIIEKRRSIEGDLKMWDESLPAHLRSPLERSPVPPPHQITPHTTYHALTILIQRAFLEEGHLRRCSDYAQKKQAEQTCLASALSIEALVRLYRDSFSLRRAPFLLSYAVYSAATVFLHHEGIQRGRFTEQISFFWTCLNELMRGCNFGLKKPLAILQEIVNELRLRTEEGDSSDLMKNLQPSLDDSLLTYFNEQHGPVEPSPQTSGGSSIYNFGLDSFFGPDGSTWDSGYGTVSADTVGFFDEQEDFTSQDTLYGLFAP</sequence>
<dbReference type="InterPro" id="IPR001138">
    <property type="entry name" value="Zn2Cys6_DnaBD"/>
</dbReference>
<dbReference type="PROSITE" id="PS00463">
    <property type="entry name" value="ZN2_CY6_FUNGAL_1"/>
    <property type="match status" value="1"/>
</dbReference>
<evidence type="ECO:0000256" key="4">
    <source>
        <dbReference type="ARBA" id="ARBA00023015"/>
    </source>
</evidence>
<dbReference type="GO" id="GO:0005634">
    <property type="term" value="C:nucleus"/>
    <property type="evidence" value="ECO:0007669"/>
    <property type="project" value="UniProtKB-SubCell"/>
</dbReference>
<evidence type="ECO:0000256" key="5">
    <source>
        <dbReference type="ARBA" id="ARBA00023125"/>
    </source>
</evidence>
<dbReference type="Pfam" id="PF00172">
    <property type="entry name" value="Zn_clus"/>
    <property type="match status" value="1"/>
</dbReference>
<dbReference type="OrthoDB" id="4161332at2759"/>
<dbReference type="CDD" id="cd12148">
    <property type="entry name" value="fungal_TF_MHR"/>
    <property type="match status" value="1"/>
</dbReference>
<keyword evidence="11" id="KW-1185">Reference proteome</keyword>
<dbReference type="GO" id="GO:0006351">
    <property type="term" value="P:DNA-templated transcription"/>
    <property type="evidence" value="ECO:0007669"/>
    <property type="project" value="InterPro"/>
</dbReference>
<feature type="compositionally biased region" description="Polar residues" evidence="8">
    <location>
        <begin position="107"/>
        <end position="135"/>
    </location>
</feature>
<dbReference type="AlphaFoldDB" id="A0A9N9ZAX0"/>
<feature type="region of interest" description="Disordered" evidence="8">
    <location>
        <begin position="1"/>
        <end position="23"/>
    </location>
</feature>
<organism evidence="10 11">
    <name type="scientific">Clonostachys solani</name>
    <dbReference type="NCBI Taxonomy" id="160281"/>
    <lineage>
        <taxon>Eukaryota</taxon>
        <taxon>Fungi</taxon>
        <taxon>Dikarya</taxon>
        <taxon>Ascomycota</taxon>
        <taxon>Pezizomycotina</taxon>
        <taxon>Sordariomycetes</taxon>
        <taxon>Hypocreomycetidae</taxon>
        <taxon>Hypocreales</taxon>
        <taxon>Bionectriaceae</taxon>
        <taxon>Clonostachys</taxon>
    </lineage>
</organism>
<evidence type="ECO:0000256" key="7">
    <source>
        <dbReference type="ARBA" id="ARBA00023242"/>
    </source>
</evidence>
<dbReference type="InterPro" id="IPR051615">
    <property type="entry name" value="Transcr_Regulatory_Elem"/>
</dbReference>
<dbReference type="CDD" id="cd00067">
    <property type="entry name" value="GAL4"/>
    <property type="match status" value="1"/>
</dbReference>
<dbReference type="PANTHER" id="PTHR31313">
    <property type="entry name" value="TY1 ENHANCER ACTIVATOR"/>
    <property type="match status" value="1"/>
</dbReference>
<proteinExistence type="predicted"/>
<evidence type="ECO:0000259" key="9">
    <source>
        <dbReference type="PROSITE" id="PS50048"/>
    </source>
</evidence>
<dbReference type="SUPFAM" id="SSF57701">
    <property type="entry name" value="Zn2/Cys6 DNA-binding domain"/>
    <property type="match status" value="1"/>
</dbReference>
<dbReference type="PANTHER" id="PTHR31313:SF86">
    <property type="entry name" value="ZN(2)-C6 FUNGAL-TYPE DOMAIN-CONTAINING PROTEIN"/>
    <property type="match status" value="1"/>
</dbReference>
<evidence type="ECO:0000256" key="1">
    <source>
        <dbReference type="ARBA" id="ARBA00004123"/>
    </source>
</evidence>